<protein>
    <submittedName>
        <fullName evidence="5">FadR/GntR family transcriptional regulator</fullName>
    </submittedName>
</protein>
<dbReference type="Gene3D" id="1.10.10.10">
    <property type="entry name" value="Winged helix-like DNA-binding domain superfamily/Winged helix DNA-binding domain"/>
    <property type="match status" value="1"/>
</dbReference>
<dbReference type="SMART" id="SM00345">
    <property type="entry name" value="HTH_GNTR"/>
    <property type="match status" value="1"/>
</dbReference>
<dbReference type="PROSITE" id="PS50949">
    <property type="entry name" value="HTH_GNTR"/>
    <property type="match status" value="1"/>
</dbReference>
<dbReference type="SUPFAM" id="SSF46785">
    <property type="entry name" value="Winged helix' DNA-binding domain"/>
    <property type="match status" value="1"/>
</dbReference>
<dbReference type="PANTHER" id="PTHR43537">
    <property type="entry name" value="TRANSCRIPTIONAL REGULATOR, GNTR FAMILY"/>
    <property type="match status" value="1"/>
</dbReference>
<dbReference type="Pfam" id="PF00392">
    <property type="entry name" value="GntR"/>
    <property type="match status" value="1"/>
</dbReference>
<organism evidence="5 6">
    <name type="scientific">Streptosporangium longisporum</name>
    <dbReference type="NCBI Taxonomy" id="46187"/>
    <lineage>
        <taxon>Bacteria</taxon>
        <taxon>Bacillati</taxon>
        <taxon>Actinomycetota</taxon>
        <taxon>Actinomycetes</taxon>
        <taxon>Streptosporangiales</taxon>
        <taxon>Streptosporangiaceae</taxon>
        <taxon>Streptosporangium</taxon>
    </lineage>
</organism>
<evidence type="ECO:0000313" key="5">
    <source>
        <dbReference type="EMBL" id="GAA3023464.1"/>
    </source>
</evidence>
<proteinExistence type="predicted"/>
<keyword evidence="1" id="KW-0805">Transcription regulation</keyword>
<dbReference type="SMART" id="SM00895">
    <property type="entry name" value="FCD"/>
    <property type="match status" value="1"/>
</dbReference>
<keyword evidence="3" id="KW-0804">Transcription</keyword>
<accession>A0ABN3Y9H9</accession>
<comment type="caution">
    <text evidence="5">The sequence shown here is derived from an EMBL/GenBank/DDBJ whole genome shotgun (WGS) entry which is preliminary data.</text>
</comment>
<dbReference type="Pfam" id="PF07729">
    <property type="entry name" value="FCD"/>
    <property type="match status" value="1"/>
</dbReference>
<name>A0ABN3Y9H9_9ACTN</name>
<evidence type="ECO:0000256" key="2">
    <source>
        <dbReference type="ARBA" id="ARBA00023125"/>
    </source>
</evidence>
<dbReference type="CDD" id="cd07377">
    <property type="entry name" value="WHTH_GntR"/>
    <property type="match status" value="1"/>
</dbReference>
<dbReference type="PRINTS" id="PR00035">
    <property type="entry name" value="HTHGNTR"/>
</dbReference>
<sequence length="235" mass="25818">MRITDIAIERLRELIVSGVFPPGARLPPETELAQQLGISRGSMREAVRALTHAQMLSVRRGDGTYVTDLQPEELLRGIGFAAQLARNDTVLDVIEVRRLLEPAATALAALRMSDEALDTLRTHLEAMRRTAGDPESFVEHDAAFHNCIAESTGNMWLAAVLRGLADPTIRSRRLRVASQEDVSQLTLRQHEDIFNALLEHDPALAEATALAHVHSTQRGLRAILDESAGPARPHP</sequence>
<dbReference type="InterPro" id="IPR036388">
    <property type="entry name" value="WH-like_DNA-bd_sf"/>
</dbReference>
<evidence type="ECO:0000259" key="4">
    <source>
        <dbReference type="PROSITE" id="PS50949"/>
    </source>
</evidence>
<evidence type="ECO:0000256" key="3">
    <source>
        <dbReference type="ARBA" id="ARBA00023163"/>
    </source>
</evidence>
<keyword evidence="2" id="KW-0238">DNA-binding</keyword>
<feature type="domain" description="HTH gntR-type" evidence="4">
    <location>
        <begin position="1"/>
        <end position="69"/>
    </location>
</feature>
<evidence type="ECO:0000313" key="6">
    <source>
        <dbReference type="Proteomes" id="UP001499930"/>
    </source>
</evidence>
<dbReference type="PANTHER" id="PTHR43537:SF5">
    <property type="entry name" value="UXU OPERON TRANSCRIPTIONAL REGULATOR"/>
    <property type="match status" value="1"/>
</dbReference>
<dbReference type="Gene3D" id="1.20.120.530">
    <property type="entry name" value="GntR ligand-binding domain-like"/>
    <property type="match status" value="1"/>
</dbReference>
<dbReference type="Proteomes" id="UP001499930">
    <property type="component" value="Unassembled WGS sequence"/>
</dbReference>
<dbReference type="EMBL" id="BAAAWD010000015">
    <property type="protein sequence ID" value="GAA3023464.1"/>
    <property type="molecule type" value="Genomic_DNA"/>
</dbReference>
<dbReference type="SUPFAM" id="SSF48008">
    <property type="entry name" value="GntR ligand-binding domain-like"/>
    <property type="match status" value="1"/>
</dbReference>
<keyword evidence="6" id="KW-1185">Reference proteome</keyword>
<dbReference type="InterPro" id="IPR036390">
    <property type="entry name" value="WH_DNA-bd_sf"/>
</dbReference>
<evidence type="ECO:0000256" key="1">
    <source>
        <dbReference type="ARBA" id="ARBA00023015"/>
    </source>
</evidence>
<dbReference type="RefSeq" id="WP_344900520.1">
    <property type="nucleotide sequence ID" value="NZ_BAAAWD010000015.1"/>
</dbReference>
<gene>
    <name evidence="5" type="ORF">GCM10017559_55980</name>
</gene>
<dbReference type="InterPro" id="IPR008920">
    <property type="entry name" value="TF_FadR/GntR_C"/>
</dbReference>
<reference evidence="6" key="1">
    <citation type="journal article" date="2019" name="Int. J. Syst. Evol. Microbiol.">
        <title>The Global Catalogue of Microorganisms (GCM) 10K type strain sequencing project: providing services to taxonomists for standard genome sequencing and annotation.</title>
        <authorList>
            <consortium name="The Broad Institute Genomics Platform"/>
            <consortium name="The Broad Institute Genome Sequencing Center for Infectious Disease"/>
            <person name="Wu L."/>
            <person name="Ma J."/>
        </authorList>
    </citation>
    <scope>NUCLEOTIDE SEQUENCE [LARGE SCALE GENOMIC DNA]</scope>
    <source>
        <strain evidence="6">JCM 3106</strain>
    </source>
</reference>
<dbReference type="InterPro" id="IPR000524">
    <property type="entry name" value="Tscrpt_reg_HTH_GntR"/>
</dbReference>
<dbReference type="InterPro" id="IPR011711">
    <property type="entry name" value="GntR_C"/>
</dbReference>